<dbReference type="RefSeq" id="WP_345924120.1">
    <property type="nucleotide sequence ID" value="NZ_JBDIVF010000001.1"/>
</dbReference>
<comment type="caution">
    <text evidence="2">The sequence shown here is derived from an EMBL/GenBank/DDBJ whole genome shotgun (WGS) entry which is preliminary data.</text>
</comment>
<dbReference type="EMBL" id="JBEWLZ010000002">
    <property type="protein sequence ID" value="MET1489023.1"/>
    <property type="molecule type" value="Genomic_DNA"/>
</dbReference>
<organism evidence="2 3">
    <name type="scientific">Uliginosibacterium paludis</name>
    <dbReference type="NCBI Taxonomy" id="1615952"/>
    <lineage>
        <taxon>Bacteria</taxon>
        <taxon>Pseudomonadati</taxon>
        <taxon>Pseudomonadota</taxon>
        <taxon>Betaproteobacteria</taxon>
        <taxon>Rhodocyclales</taxon>
        <taxon>Zoogloeaceae</taxon>
        <taxon>Uliginosibacterium</taxon>
    </lineage>
</organism>
<dbReference type="Proteomes" id="UP001548590">
    <property type="component" value="Unassembled WGS sequence"/>
</dbReference>
<keyword evidence="3" id="KW-1185">Reference proteome</keyword>
<reference evidence="2 3" key="1">
    <citation type="submission" date="2024-07" db="EMBL/GenBank/DDBJ databases">
        <title>Uliginosibacterium paludis KCTC:42655.</title>
        <authorList>
            <person name="Kim M.K."/>
        </authorList>
    </citation>
    <scope>NUCLEOTIDE SEQUENCE [LARGE SCALE GENOMIC DNA]</scope>
    <source>
        <strain evidence="2 3">KCTC 42655</strain>
    </source>
</reference>
<protein>
    <submittedName>
        <fullName evidence="2">DciA family protein</fullName>
    </submittedName>
</protein>
<evidence type="ECO:0000256" key="1">
    <source>
        <dbReference type="SAM" id="MobiDB-lite"/>
    </source>
</evidence>
<dbReference type="InterPro" id="IPR007922">
    <property type="entry name" value="DciA-like"/>
</dbReference>
<sequence>MKTSPLNRIFGRSDVLARLQEHANHLIRLQRKLDAALPRGSQGAAQVANFQNGELILHVASPAMSTRLRLSQESLKTALQIAGEPVTSIKVKVRANPFRGNHSAQETPVRPIGKGGRDALQSLADGLGQDDPLARALRRMVDRAAPGRD</sequence>
<gene>
    <name evidence="2" type="ORF">ABVT11_04240</name>
</gene>
<dbReference type="Pfam" id="PF05258">
    <property type="entry name" value="DciA"/>
    <property type="match status" value="1"/>
</dbReference>
<evidence type="ECO:0000313" key="3">
    <source>
        <dbReference type="Proteomes" id="UP001548590"/>
    </source>
</evidence>
<feature type="region of interest" description="Disordered" evidence="1">
    <location>
        <begin position="97"/>
        <end position="116"/>
    </location>
</feature>
<evidence type="ECO:0000313" key="2">
    <source>
        <dbReference type="EMBL" id="MET1489023.1"/>
    </source>
</evidence>
<proteinExistence type="predicted"/>
<name>A0ABV2CMD6_9RHOO</name>
<accession>A0ABV2CMD6</accession>